<feature type="compositionally biased region" description="Basic and acidic residues" evidence="1">
    <location>
        <begin position="65"/>
        <end position="74"/>
    </location>
</feature>
<feature type="compositionally biased region" description="Basic residues" evidence="1">
    <location>
        <begin position="188"/>
        <end position="202"/>
    </location>
</feature>
<feature type="compositionally biased region" description="Basic residues" evidence="1">
    <location>
        <begin position="88"/>
        <end position="97"/>
    </location>
</feature>
<feature type="region of interest" description="Disordered" evidence="1">
    <location>
        <begin position="174"/>
        <end position="307"/>
    </location>
</feature>
<feature type="compositionally biased region" description="Low complexity" evidence="1">
    <location>
        <begin position="284"/>
        <end position="305"/>
    </location>
</feature>
<reference evidence="2" key="1">
    <citation type="submission" date="2021-03" db="EMBL/GenBank/DDBJ databases">
        <title>Evolutionary innovations through gain and loss of genes in the ectomycorrhizal Boletales.</title>
        <authorList>
            <person name="Wu G."/>
            <person name="Miyauchi S."/>
            <person name="Morin E."/>
            <person name="Yang Z.-L."/>
            <person name="Xu J."/>
            <person name="Martin F.M."/>
        </authorList>
    </citation>
    <scope>NUCLEOTIDE SEQUENCE</scope>
    <source>
        <strain evidence="2">BR01</strain>
    </source>
</reference>
<proteinExistence type="predicted"/>
<feature type="region of interest" description="Disordered" evidence="1">
    <location>
        <begin position="25"/>
        <end position="97"/>
    </location>
</feature>
<sequence>MAMVKFSYTDTVRAAFASCLPCFTPSPSESASSSPPNAASTSLLSEPRSTSTGAIRPSSSSSSNDLEHLLRDSDSDGISLHSNLGAAPHRRARRRRRPKFSMTLFGYTLFGSPPIYLADDEEDDPHGMSSGRARALITNSSSTLDSDAAPLDASTIERLTSPDHYAALVAERESERQRLAAEEEARRKAERRARRQERKARARAVALMSLTGASPHPDVDTFEGFQGSGMVPTSLSHQAGHVIPDRPGPDVDHDGSNASHSSDADDADLGGELYARKKKPSGARSGSGSDSRSRTSTSFSFGDTSHIQNASTHVTHQFIPYPHTEMHLPAPMRKTPHRSSKRTSIVSSVTSQSTSTAPYTPVESLAETPAVAAFPVPQERYLRDGEHADFPSVGLSGKRRPKSFDPRAFLAHQG</sequence>
<protein>
    <submittedName>
        <fullName evidence="2">Uncharacterized protein</fullName>
    </submittedName>
</protein>
<name>A0A8I2YFH4_9AGAM</name>
<feature type="compositionally biased region" description="Basic and acidic residues" evidence="1">
    <location>
        <begin position="174"/>
        <end position="187"/>
    </location>
</feature>
<feature type="compositionally biased region" description="Basic and acidic residues" evidence="1">
    <location>
        <begin position="243"/>
        <end position="255"/>
    </location>
</feature>
<organism evidence="2 3">
    <name type="scientific">Boletus reticuloceps</name>
    <dbReference type="NCBI Taxonomy" id="495285"/>
    <lineage>
        <taxon>Eukaryota</taxon>
        <taxon>Fungi</taxon>
        <taxon>Dikarya</taxon>
        <taxon>Basidiomycota</taxon>
        <taxon>Agaricomycotina</taxon>
        <taxon>Agaricomycetes</taxon>
        <taxon>Agaricomycetidae</taxon>
        <taxon>Boletales</taxon>
        <taxon>Boletineae</taxon>
        <taxon>Boletaceae</taxon>
        <taxon>Boletoideae</taxon>
        <taxon>Boletus</taxon>
    </lineage>
</organism>
<feature type="region of interest" description="Disordered" evidence="1">
    <location>
        <begin position="326"/>
        <end position="361"/>
    </location>
</feature>
<dbReference type="Proteomes" id="UP000683000">
    <property type="component" value="Unassembled WGS sequence"/>
</dbReference>
<comment type="caution">
    <text evidence="2">The sequence shown here is derived from an EMBL/GenBank/DDBJ whole genome shotgun (WGS) entry which is preliminary data.</text>
</comment>
<gene>
    <name evidence="2" type="ORF">JVT61DRAFT_10908</name>
</gene>
<accession>A0A8I2YFH4</accession>
<feature type="compositionally biased region" description="Low complexity" evidence="1">
    <location>
        <begin position="25"/>
        <end position="45"/>
    </location>
</feature>
<keyword evidence="3" id="KW-1185">Reference proteome</keyword>
<feature type="region of interest" description="Disordered" evidence="1">
    <location>
        <begin position="385"/>
        <end position="414"/>
    </location>
</feature>
<evidence type="ECO:0000313" key="2">
    <source>
        <dbReference type="EMBL" id="KAG6370886.1"/>
    </source>
</evidence>
<dbReference type="EMBL" id="JAGFBS010000043">
    <property type="protein sequence ID" value="KAG6370886.1"/>
    <property type="molecule type" value="Genomic_DNA"/>
</dbReference>
<dbReference type="OrthoDB" id="3255924at2759"/>
<evidence type="ECO:0000256" key="1">
    <source>
        <dbReference type="SAM" id="MobiDB-lite"/>
    </source>
</evidence>
<evidence type="ECO:0000313" key="3">
    <source>
        <dbReference type="Proteomes" id="UP000683000"/>
    </source>
</evidence>
<dbReference type="AlphaFoldDB" id="A0A8I2YFH4"/>
<feature type="compositionally biased region" description="Low complexity" evidence="1">
    <location>
        <begin position="343"/>
        <end position="356"/>
    </location>
</feature>